<feature type="binding site" evidence="9">
    <location>
        <position position="223"/>
    </location>
    <ligand>
        <name>Mn(2+)</name>
        <dbReference type="ChEBI" id="CHEBI:29035"/>
    </ligand>
</feature>
<feature type="binding site" evidence="9">
    <location>
        <position position="17"/>
    </location>
    <ligand>
        <name>NADPH</name>
        <dbReference type="ChEBI" id="CHEBI:57783"/>
    </ligand>
</feature>
<feature type="binding site" evidence="9">
    <location>
        <position position="154"/>
    </location>
    <ligand>
        <name>Mn(2+)</name>
        <dbReference type="ChEBI" id="CHEBI:29035"/>
    </ligand>
</feature>
<feature type="binding site" evidence="9">
    <location>
        <position position="154"/>
    </location>
    <ligand>
        <name>1-deoxy-D-xylulose 5-phosphate</name>
        <dbReference type="ChEBI" id="CHEBI:57792"/>
    </ligand>
</feature>
<feature type="binding site" evidence="9">
    <location>
        <position position="126"/>
    </location>
    <ligand>
        <name>NADPH</name>
        <dbReference type="ChEBI" id="CHEBI:57783"/>
    </ligand>
</feature>
<dbReference type="GO" id="GO:0051484">
    <property type="term" value="P:isopentenyl diphosphate biosynthetic process, methylerythritol 4-phosphate pathway involved in terpenoid biosynthetic process"/>
    <property type="evidence" value="ECO:0007669"/>
    <property type="project" value="UniProtKB-ARBA"/>
</dbReference>
<evidence type="ECO:0000259" key="11">
    <source>
        <dbReference type="Pfam" id="PF08436"/>
    </source>
</evidence>
<feature type="domain" description="1-deoxy-D-xylulose 5-phosphate reductoisomerase N-terminal" evidence="10">
    <location>
        <begin position="9"/>
        <end position="134"/>
    </location>
</feature>
<feature type="binding site" evidence="9">
    <location>
        <position position="153"/>
    </location>
    <ligand>
        <name>1-deoxy-D-xylulose 5-phosphate</name>
        <dbReference type="ChEBI" id="CHEBI:57792"/>
    </ligand>
</feature>
<dbReference type="Pfam" id="PF02670">
    <property type="entry name" value="DXP_reductoisom"/>
    <property type="match status" value="1"/>
</dbReference>
<dbReference type="PANTHER" id="PTHR30525">
    <property type="entry name" value="1-DEOXY-D-XYLULOSE 5-PHOSPHATE REDUCTOISOMERASE"/>
    <property type="match status" value="1"/>
</dbReference>
<keyword evidence="13" id="KW-0413">Isomerase</keyword>
<feature type="binding site" evidence="9">
    <location>
        <position position="223"/>
    </location>
    <ligand>
        <name>1-deoxy-D-xylulose 5-phosphate</name>
        <dbReference type="ChEBI" id="CHEBI:57792"/>
    </ligand>
</feature>
<dbReference type="OrthoDB" id="9806546at2"/>
<dbReference type="InterPro" id="IPR026877">
    <property type="entry name" value="DXPR_C"/>
</dbReference>
<dbReference type="InterPro" id="IPR003821">
    <property type="entry name" value="DXP_reductoisomerase"/>
</dbReference>
<feature type="binding site" evidence="9">
    <location>
        <position position="18"/>
    </location>
    <ligand>
        <name>NADPH</name>
        <dbReference type="ChEBI" id="CHEBI:57783"/>
    </ligand>
</feature>
<feature type="binding site" evidence="9">
    <location>
        <position position="219"/>
    </location>
    <ligand>
        <name>1-deoxy-D-xylulose 5-phosphate</name>
        <dbReference type="ChEBI" id="CHEBI:57792"/>
    </ligand>
</feature>
<dbReference type="AlphaFoldDB" id="A0A1G6WCD3"/>
<evidence type="ECO:0000256" key="7">
    <source>
        <dbReference type="ARBA" id="ARBA00023229"/>
    </source>
</evidence>
<evidence type="ECO:0000313" key="13">
    <source>
        <dbReference type="EMBL" id="SDD63512.1"/>
    </source>
</evidence>
<name>A0A1G6WCD3_9PROT</name>
<feature type="binding site" evidence="9">
    <location>
        <position position="128"/>
    </location>
    <ligand>
        <name>NADPH</name>
        <dbReference type="ChEBI" id="CHEBI:57783"/>
    </ligand>
</feature>
<evidence type="ECO:0000313" key="14">
    <source>
        <dbReference type="Proteomes" id="UP000183685"/>
    </source>
</evidence>
<keyword evidence="3 9" id="KW-0479">Metal-binding</keyword>
<dbReference type="PIRSF" id="PIRSF006205">
    <property type="entry name" value="Dxp_reductismrs"/>
    <property type="match status" value="1"/>
</dbReference>
<protein>
    <recommendedName>
        <fullName evidence="9">1-deoxy-D-xylulose 5-phosphate reductoisomerase</fullName>
        <shortName evidence="9">DXP reductoisomerase</shortName>
        <ecNumber evidence="9">1.1.1.267</ecNumber>
    </recommendedName>
    <alternativeName>
        <fullName evidence="9">1-deoxyxylulose-5-phosphate reductoisomerase</fullName>
    </alternativeName>
    <alternativeName>
        <fullName evidence="9">2-C-methyl-D-erythritol 4-phosphate synthase</fullName>
    </alternativeName>
</protein>
<evidence type="ECO:0000256" key="4">
    <source>
        <dbReference type="ARBA" id="ARBA00022857"/>
    </source>
</evidence>
<feature type="binding site" evidence="9">
    <location>
        <position position="178"/>
    </location>
    <ligand>
        <name>1-deoxy-D-xylulose 5-phosphate</name>
        <dbReference type="ChEBI" id="CHEBI:57792"/>
    </ligand>
</feature>
<feature type="domain" description="1-deoxy-D-xylulose 5-phosphate reductoisomerase C-terminal" evidence="11">
    <location>
        <begin position="148"/>
        <end position="231"/>
    </location>
</feature>
<evidence type="ECO:0000259" key="12">
    <source>
        <dbReference type="Pfam" id="PF13288"/>
    </source>
</evidence>
<comment type="caution">
    <text evidence="9">Lacks conserved residue(s) required for the propagation of feature annotation.</text>
</comment>
<keyword evidence="14" id="KW-1185">Reference proteome</keyword>
<comment type="catalytic activity">
    <reaction evidence="8">
        <text>2-C-methyl-D-erythritol 4-phosphate + NADP(+) = 1-deoxy-D-xylulose 5-phosphate + NADPH + H(+)</text>
        <dbReference type="Rhea" id="RHEA:13717"/>
        <dbReference type="ChEBI" id="CHEBI:15378"/>
        <dbReference type="ChEBI" id="CHEBI:57783"/>
        <dbReference type="ChEBI" id="CHEBI:57792"/>
        <dbReference type="ChEBI" id="CHEBI:58262"/>
        <dbReference type="ChEBI" id="CHEBI:58349"/>
        <dbReference type="EC" id="1.1.1.267"/>
    </reaction>
    <physiologicalReaction direction="right-to-left" evidence="8">
        <dbReference type="Rhea" id="RHEA:13719"/>
    </physiologicalReaction>
</comment>
<dbReference type="FunFam" id="3.40.50.720:FF:000045">
    <property type="entry name" value="1-deoxy-D-xylulose 5-phosphate reductoisomerase"/>
    <property type="match status" value="1"/>
</dbReference>
<dbReference type="STRING" id="637679.GCA_001550055_02772"/>
<feature type="binding site" evidence="9">
    <location>
        <position position="15"/>
    </location>
    <ligand>
        <name>NADPH</name>
        <dbReference type="ChEBI" id="CHEBI:57783"/>
    </ligand>
</feature>
<dbReference type="GO" id="GO:0030604">
    <property type="term" value="F:1-deoxy-D-xylulose-5-phosphate reductoisomerase activity"/>
    <property type="evidence" value="ECO:0007669"/>
    <property type="project" value="UniProtKB-UniRule"/>
</dbReference>
<comment type="cofactor">
    <cofactor evidence="9">
        <name>Mg(2+)</name>
        <dbReference type="ChEBI" id="CHEBI:18420"/>
    </cofactor>
    <cofactor evidence="9">
        <name>Mn(2+)</name>
        <dbReference type="ChEBI" id="CHEBI:29035"/>
    </cofactor>
</comment>
<evidence type="ECO:0000256" key="1">
    <source>
        <dbReference type="ARBA" id="ARBA00005094"/>
    </source>
</evidence>
<dbReference type="GO" id="GO:0030145">
    <property type="term" value="F:manganese ion binding"/>
    <property type="evidence" value="ECO:0007669"/>
    <property type="project" value="TreeGrafter"/>
</dbReference>
<dbReference type="EC" id="1.1.1.267" evidence="9"/>
<evidence type="ECO:0000256" key="2">
    <source>
        <dbReference type="ARBA" id="ARBA00006825"/>
    </source>
</evidence>
<dbReference type="GO" id="GO:0016853">
    <property type="term" value="F:isomerase activity"/>
    <property type="evidence" value="ECO:0007669"/>
    <property type="project" value="UniProtKB-KW"/>
</dbReference>
<proteinExistence type="inferred from homology"/>
<reference evidence="13 14" key="1">
    <citation type="submission" date="2016-10" db="EMBL/GenBank/DDBJ databases">
        <authorList>
            <person name="de Groot N.N."/>
        </authorList>
    </citation>
    <scope>NUCLEOTIDE SEQUENCE [LARGE SCALE GENOMIC DNA]</scope>
    <source>
        <strain evidence="13 14">CGMCC 1.9109</strain>
    </source>
</reference>
<gene>
    <name evidence="9" type="primary">dxr</name>
    <name evidence="13" type="ORF">SAMN04488071_1057</name>
</gene>
<dbReference type="EMBL" id="FNAK01000002">
    <property type="protein sequence ID" value="SDD63512.1"/>
    <property type="molecule type" value="Genomic_DNA"/>
</dbReference>
<evidence type="ECO:0000259" key="10">
    <source>
        <dbReference type="Pfam" id="PF02670"/>
    </source>
</evidence>
<feature type="binding site" evidence="9">
    <location>
        <position position="201"/>
    </location>
    <ligand>
        <name>1-deoxy-D-xylulose 5-phosphate</name>
        <dbReference type="ChEBI" id="CHEBI:57792"/>
    </ligand>
</feature>
<evidence type="ECO:0000256" key="9">
    <source>
        <dbReference type="HAMAP-Rule" id="MF_00183"/>
    </source>
</evidence>
<dbReference type="NCBIfam" id="TIGR00243">
    <property type="entry name" value="Dxr"/>
    <property type="match status" value="1"/>
</dbReference>
<dbReference type="Gene3D" id="3.40.50.720">
    <property type="entry name" value="NAD(P)-binding Rossmann-like Domain"/>
    <property type="match status" value="1"/>
</dbReference>
<keyword evidence="9" id="KW-0460">Magnesium</keyword>
<organism evidence="13 14">
    <name type="scientific">Kordiimonas lacus</name>
    <dbReference type="NCBI Taxonomy" id="637679"/>
    <lineage>
        <taxon>Bacteria</taxon>
        <taxon>Pseudomonadati</taxon>
        <taxon>Pseudomonadota</taxon>
        <taxon>Alphaproteobacteria</taxon>
        <taxon>Kordiimonadales</taxon>
        <taxon>Kordiimonadaceae</taxon>
        <taxon>Kordiimonas</taxon>
    </lineage>
</organism>
<dbReference type="SUPFAM" id="SSF51735">
    <property type="entry name" value="NAD(P)-binding Rossmann-fold domains"/>
    <property type="match status" value="1"/>
</dbReference>
<feature type="binding site" evidence="9">
    <location>
        <position position="220"/>
    </location>
    <ligand>
        <name>1-deoxy-D-xylulose 5-phosphate</name>
        <dbReference type="ChEBI" id="CHEBI:57792"/>
    </ligand>
</feature>
<evidence type="ECO:0000256" key="5">
    <source>
        <dbReference type="ARBA" id="ARBA00023002"/>
    </source>
</evidence>
<dbReference type="InterPro" id="IPR013512">
    <property type="entry name" value="DXP_reductoisomerase_N"/>
</dbReference>
<feature type="binding site" evidence="9">
    <location>
        <position position="127"/>
    </location>
    <ligand>
        <name>1-deoxy-D-xylulose 5-phosphate</name>
        <dbReference type="ChEBI" id="CHEBI:57792"/>
    </ligand>
</feature>
<feature type="domain" description="DXP reductoisomerase C-terminal" evidence="12">
    <location>
        <begin position="263"/>
        <end position="379"/>
    </location>
</feature>
<dbReference type="Pfam" id="PF13288">
    <property type="entry name" value="DXPR_C"/>
    <property type="match status" value="1"/>
</dbReference>
<evidence type="ECO:0000256" key="3">
    <source>
        <dbReference type="ARBA" id="ARBA00022723"/>
    </source>
</evidence>
<keyword evidence="5 9" id="KW-0560">Oxidoreductase</keyword>
<comment type="function">
    <text evidence="9">Catalyzes the NADPH-dependent rearrangement and reduction of 1-deoxy-D-xylulose-5-phosphate (DXP) to 2-C-methyl-D-erythritol 4-phosphate (MEP).</text>
</comment>
<dbReference type="InterPro" id="IPR013644">
    <property type="entry name" value="DXP_reductoisomerase_C"/>
</dbReference>
<dbReference type="GO" id="GO:0070402">
    <property type="term" value="F:NADPH binding"/>
    <property type="evidence" value="ECO:0007669"/>
    <property type="project" value="InterPro"/>
</dbReference>
<feature type="binding site" evidence="9">
    <location>
        <position position="207"/>
    </location>
    <ligand>
        <name>NADPH</name>
        <dbReference type="ChEBI" id="CHEBI:57783"/>
    </ligand>
</feature>
<dbReference type="InterPro" id="IPR036291">
    <property type="entry name" value="NAD(P)-bd_dom_sf"/>
</dbReference>
<dbReference type="Pfam" id="PF08436">
    <property type="entry name" value="DXP_redisom_C"/>
    <property type="match status" value="1"/>
</dbReference>
<dbReference type="SUPFAM" id="SSF69055">
    <property type="entry name" value="1-deoxy-D-xylulose-5-phosphate reductoisomerase, C-terminal domain"/>
    <property type="match status" value="1"/>
</dbReference>
<dbReference type="HAMAP" id="MF_00183">
    <property type="entry name" value="DXP_reductoisom"/>
    <property type="match status" value="1"/>
</dbReference>
<dbReference type="RefSeq" id="WP_068306089.1">
    <property type="nucleotide sequence ID" value="NZ_FNAK01000002.1"/>
</dbReference>
<feature type="binding site" evidence="9">
    <location>
        <position position="152"/>
    </location>
    <ligand>
        <name>Mn(2+)</name>
        <dbReference type="ChEBI" id="CHEBI:29035"/>
    </ligand>
</feature>
<comment type="pathway">
    <text evidence="1 9">Isoprenoid biosynthesis; isopentenyl diphosphate biosynthesis via DXP pathway; isopentenyl diphosphate from 1-deoxy-D-xylulose 5-phosphate: step 1/6.</text>
</comment>
<dbReference type="NCBIfam" id="NF009114">
    <property type="entry name" value="PRK12464.1"/>
    <property type="match status" value="1"/>
</dbReference>
<feature type="binding site" evidence="9">
    <location>
        <position position="214"/>
    </location>
    <ligand>
        <name>1-deoxy-D-xylulose 5-phosphate</name>
        <dbReference type="ChEBI" id="CHEBI:57792"/>
    </ligand>
</feature>
<dbReference type="Gene3D" id="1.10.1740.10">
    <property type="match status" value="1"/>
</dbReference>
<sequence>MSDTVKKSVTVLGATGSVGQSTLDLISRNPNKFNIIALTAYSRVEELAKSAIAFKAQLAVIGDESKLLVLKDLLEGTGVEAAAGEEALIDAAARPSDIVMAAIVGAAGLRPTMAAVRRGATVALANKECLVCAGDLLMTEVAEHGATLLPVDSEHNAIYQVFDFGAAKSVDRLILTASGGPFLGRSRADLMGVTPAQAVAHPNWDMGAKISVDSATMMNKGLEVIEAFHLFPVTKDQIEVLVHPQSVIHSMVEYHDGSVLAQLGSPDMRTPIAYSLAWPERMEAPVKRLSLAEIGSLTFQAPDYEAFRCLALAKEALDAGGAAPAVLNAANEIAVEGFLKGQIGFMDIPSLVEETLAQTDMKAPQSLTNVFEIDQEARRIAGLQLASRKK</sequence>
<feature type="binding site" evidence="9">
    <location>
        <position position="16"/>
    </location>
    <ligand>
        <name>NADPH</name>
        <dbReference type="ChEBI" id="CHEBI:57783"/>
    </ligand>
</feature>
<dbReference type="Proteomes" id="UP000183685">
    <property type="component" value="Unassembled WGS sequence"/>
</dbReference>
<dbReference type="InterPro" id="IPR036169">
    <property type="entry name" value="DXPR_C_sf"/>
</dbReference>
<keyword evidence="4 9" id="KW-0521">NADP</keyword>
<dbReference type="PANTHER" id="PTHR30525:SF0">
    <property type="entry name" value="1-DEOXY-D-XYLULOSE 5-PHOSPHATE REDUCTOISOMERASE, CHLOROPLASTIC"/>
    <property type="match status" value="1"/>
</dbReference>
<keyword evidence="7 9" id="KW-0414">Isoprene biosynthesis</keyword>
<comment type="similarity">
    <text evidence="2 9">Belongs to the DXR family.</text>
</comment>
<dbReference type="SUPFAM" id="SSF55347">
    <property type="entry name" value="Glyceraldehyde-3-phosphate dehydrogenase-like, C-terminal domain"/>
    <property type="match status" value="1"/>
</dbReference>
<dbReference type="UniPathway" id="UPA00056">
    <property type="reaction ID" value="UER00092"/>
</dbReference>
<accession>A0A1G6WCD3</accession>
<evidence type="ECO:0000256" key="6">
    <source>
        <dbReference type="ARBA" id="ARBA00023211"/>
    </source>
</evidence>
<keyword evidence="6 9" id="KW-0464">Manganese</keyword>
<evidence type="ECO:0000256" key="8">
    <source>
        <dbReference type="ARBA" id="ARBA00048543"/>
    </source>
</evidence>